<dbReference type="PANTHER" id="PTHR22617">
    <property type="entry name" value="CHEMOTAXIS SENSOR HISTIDINE KINASE-RELATED"/>
    <property type="match status" value="1"/>
</dbReference>
<dbReference type="GO" id="GO:0006935">
    <property type="term" value="P:chemotaxis"/>
    <property type="evidence" value="ECO:0007669"/>
    <property type="project" value="InterPro"/>
</dbReference>
<accession>A0A433V2R7</accession>
<evidence type="ECO:0000313" key="2">
    <source>
        <dbReference type="EMBL" id="RUT00368.1"/>
    </source>
</evidence>
<dbReference type="Proteomes" id="UP000271624">
    <property type="component" value="Unassembled WGS sequence"/>
</dbReference>
<dbReference type="GO" id="GO:0005829">
    <property type="term" value="C:cytosol"/>
    <property type="evidence" value="ECO:0007669"/>
    <property type="project" value="TreeGrafter"/>
</dbReference>
<dbReference type="PANTHER" id="PTHR22617:SF23">
    <property type="entry name" value="CHEMOTAXIS PROTEIN CHEW"/>
    <property type="match status" value="1"/>
</dbReference>
<dbReference type="GO" id="GO:0007165">
    <property type="term" value="P:signal transduction"/>
    <property type="evidence" value="ECO:0007669"/>
    <property type="project" value="InterPro"/>
</dbReference>
<name>A0A433V2R7_9CYAN</name>
<sequence length="162" mass="18382">MVLETQQQEEKFLTFHLGDKDTAVICLSHITEVLQVSPLEICGVPQMPSCVAGIYNWRGEMLWLIDIENMLGYEALSRSHNLATKMMAVVIRKDGKYLGLLVRQLMDIESLDVDSLKPANIDLFSRDIASYLEGYFIDSNEQMIISIDAKAIIDSSMWNIHN</sequence>
<dbReference type="AlphaFoldDB" id="A0A433V2R7"/>
<dbReference type="SUPFAM" id="SSF50341">
    <property type="entry name" value="CheW-like"/>
    <property type="match status" value="1"/>
</dbReference>
<protein>
    <recommendedName>
        <fullName evidence="1">CheW-like domain-containing protein</fullName>
    </recommendedName>
</protein>
<feature type="domain" description="CheW-like" evidence="1">
    <location>
        <begin position="9"/>
        <end position="158"/>
    </location>
</feature>
<dbReference type="InterPro" id="IPR036061">
    <property type="entry name" value="CheW-like_dom_sf"/>
</dbReference>
<proteinExistence type="predicted"/>
<reference evidence="2" key="2">
    <citation type="journal article" date="2019" name="Genome Biol. Evol.">
        <title>Day and night: Metabolic profiles and evolutionary relationships of six axenic non-marine cyanobacteria.</title>
        <authorList>
            <person name="Will S.E."/>
            <person name="Henke P."/>
            <person name="Boedeker C."/>
            <person name="Huang S."/>
            <person name="Brinkmann H."/>
            <person name="Rohde M."/>
            <person name="Jarek M."/>
            <person name="Friedl T."/>
            <person name="Seufert S."/>
            <person name="Schumacher M."/>
            <person name="Overmann J."/>
            <person name="Neumann-Schaal M."/>
            <person name="Petersen J."/>
        </authorList>
    </citation>
    <scope>NUCLEOTIDE SEQUENCE [LARGE SCALE GENOMIC DNA]</scope>
    <source>
        <strain evidence="2">PCC 7102</strain>
    </source>
</reference>
<dbReference type="InterPro" id="IPR002545">
    <property type="entry name" value="CheW-lke_dom"/>
</dbReference>
<organism evidence="2 3">
    <name type="scientific">Dulcicalothrix desertica PCC 7102</name>
    <dbReference type="NCBI Taxonomy" id="232991"/>
    <lineage>
        <taxon>Bacteria</taxon>
        <taxon>Bacillati</taxon>
        <taxon>Cyanobacteriota</taxon>
        <taxon>Cyanophyceae</taxon>
        <taxon>Nostocales</taxon>
        <taxon>Calotrichaceae</taxon>
        <taxon>Dulcicalothrix</taxon>
    </lineage>
</organism>
<evidence type="ECO:0000259" key="1">
    <source>
        <dbReference type="PROSITE" id="PS50851"/>
    </source>
</evidence>
<gene>
    <name evidence="2" type="ORF">DSM106972_074960</name>
</gene>
<keyword evidence="3" id="KW-1185">Reference proteome</keyword>
<dbReference type="Gene3D" id="2.30.30.40">
    <property type="entry name" value="SH3 Domains"/>
    <property type="match status" value="1"/>
</dbReference>
<dbReference type="SMART" id="SM00260">
    <property type="entry name" value="CheW"/>
    <property type="match status" value="1"/>
</dbReference>
<dbReference type="Gene3D" id="2.40.50.180">
    <property type="entry name" value="CheA-289, Domain 4"/>
    <property type="match status" value="1"/>
</dbReference>
<dbReference type="Pfam" id="PF01584">
    <property type="entry name" value="CheW"/>
    <property type="match status" value="1"/>
</dbReference>
<reference evidence="2" key="1">
    <citation type="submission" date="2018-12" db="EMBL/GenBank/DDBJ databases">
        <authorList>
            <person name="Will S."/>
            <person name="Neumann-Schaal M."/>
            <person name="Henke P."/>
        </authorList>
    </citation>
    <scope>NUCLEOTIDE SEQUENCE</scope>
    <source>
        <strain evidence="2">PCC 7102</strain>
    </source>
</reference>
<dbReference type="EMBL" id="RSCL01000024">
    <property type="protein sequence ID" value="RUT00368.1"/>
    <property type="molecule type" value="Genomic_DNA"/>
</dbReference>
<dbReference type="PROSITE" id="PS50851">
    <property type="entry name" value="CHEW"/>
    <property type="match status" value="1"/>
</dbReference>
<dbReference type="InterPro" id="IPR039315">
    <property type="entry name" value="CheW"/>
</dbReference>
<evidence type="ECO:0000313" key="3">
    <source>
        <dbReference type="Proteomes" id="UP000271624"/>
    </source>
</evidence>
<comment type="caution">
    <text evidence="2">The sequence shown here is derived from an EMBL/GenBank/DDBJ whole genome shotgun (WGS) entry which is preliminary data.</text>
</comment>